<evidence type="ECO:0000313" key="2">
    <source>
        <dbReference type="EMBL" id="MBO3662763.1"/>
    </source>
</evidence>
<dbReference type="PANTHER" id="PTHR11328">
    <property type="entry name" value="MAJOR FACILITATOR SUPERFAMILY DOMAIN-CONTAINING PROTEIN"/>
    <property type="match status" value="1"/>
</dbReference>
<dbReference type="InterPro" id="IPR039672">
    <property type="entry name" value="MFS_2"/>
</dbReference>
<dbReference type="Pfam" id="PF13347">
    <property type="entry name" value="MFS_2"/>
    <property type="match status" value="1"/>
</dbReference>
<feature type="transmembrane region" description="Helical" evidence="1">
    <location>
        <begin position="265"/>
        <end position="290"/>
    </location>
</feature>
<feature type="transmembrane region" description="Helical" evidence="1">
    <location>
        <begin position="296"/>
        <end position="318"/>
    </location>
</feature>
<feature type="transmembrane region" description="Helical" evidence="1">
    <location>
        <begin position="325"/>
        <end position="347"/>
    </location>
</feature>
<accession>A0A939QH84</accession>
<feature type="transmembrane region" description="Helical" evidence="1">
    <location>
        <begin position="197"/>
        <end position="218"/>
    </location>
</feature>
<dbReference type="GO" id="GO:0008643">
    <property type="term" value="P:carbohydrate transport"/>
    <property type="evidence" value="ECO:0007669"/>
    <property type="project" value="InterPro"/>
</dbReference>
<feature type="transmembrane region" description="Helical" evidence="1">
    <location>
        <begin position="129"/>
        <end position="150"/>
    </location>
</feature>
<gene>
    <name evidence="2" type="ORF">J5V96_04460</name>
</gene>
<keyword evidence="1" id="KW-0472">Membrane</keyword>
<dbReference type="PANTHER" id="PTHR11328:SF24">
    <property type="entry name" value="MAJOR FACILITATOR SUPERFAMILY (MFS) PROFILE DOMAIN-CONTAINING PROTEIN"/>
    <property type="match status" value="1"/>
</dbReference>
<feature type="transmembrane region" description="Helical" evidence="1">
    <location>
        <begin position="106"/>
        <end position="123"/>
    </location>
</feature>
<comment type="caution">
    <text evidence="2">The sequence shown here is derived from an EMBL/GenBank/DDBJ whole genome shotgun (WGS) entry which is preliminary data.</text>
</comment>
<evidence type="ECO:0000313" key="3">
    <source>
        <dbReference type="Proteomes" id="UP000680132"/>
    </source>
</evidence>
<keyword evidence="3" id="KW-1185">Reference proteome</keyword>
<feature type="transmembrane region" description="Helical" evidence="1">
    <location>
        <begin position="171"/>
        <end position="191"/>
    </location>
</feature>
<feature type="transmembrane region" description="Helical" evidence="1">
    <location>
        <begin position="34"/>
        <end position="56"/>
    </location>
</feature>
<dbReference type="SUPFAM" id="SSF103473">
    <property type="entry name" value="MFS general substrate transporter"/>
    <property type="match status" value="1"/>
</dbReference>
<dbReference type="Gene3D" id="1.20.1250.20">
    <property type="entry name" value="MFS general substrate transporter like domains"/>
    <property type="match status" value="2"/>
</dbReference>
<dbReference type="EMBL" id="JAGFOA010000002">
    <property type="protein sequence ID" value="MBO3662763.1"/>
    <property type="molecule type" value="Genomic_DNA"/>
</dbReference>
<dbReference type="GO" id="GO:0015293">
    <property type="term" value="F:symporter activity"/>
    <property type="evidence" value="ECO:0007669"/>
    <property type="project" value="InterPro"/>
</dbReference>
<keyword evidence="1" id="KW-0812">Transmembrane</keyword>
<sequence>MHSRTDASPKAERDYSTGRVFTAKPITIVRSMGYGVVDLMGGGWNTIVGGLMLFFFTTYGNVSAVEGGAILAIARIVDAIVSLLIGPLTDNFFRTKLGRRFGRRHFFLLIGAPAVLVTFPLLWIAGMGFWYYLVVYLVIEIVMAVILIPWETLPNEMTPDYVGRTKLSSTRMFFSATGTFLVFALPAAIKAAGNPNAYLIAGSAMAVLFAAGVAIAYFTTWEKKLTPEYLAELEAQPRLSVWKTLADTVTQAGSTFKNLTFVKHLVIYLCSFTAKDVFSSALTFFVVYSLAGSETFGLTLQSLAIVGLPVTIGAGFLMVAKGPRFLYATSYVTIIASLLALGAVYLFDIENPIAMLIVIGIAYQAGRALLEFTPWNVYPFIPDVDYLMTGQHRAGVYAAVMTFGRKSTGAIGSLIVGGIIDASGYLKPGSEGGTQLDPNCVDACVLVQPDGVSSAIASVTVFLPLALIVIALIMSRLFRLDKPTHEVLLTEITRLENGGAKADADPAVAKLMSKLAGRRYEKLWPVEDALRAGTWRKPSDD</sequence>
<dbReference type="AlphaFoldDB" id="A0A939QH84"/>
<dbReference type="RefSeq" id="WP_208500851.1">
    <property type="nucleotide sequence ID" value="NZ_JAGFOA010000002.1"/>
</dbReference>
<dbReference type="GO" id="GO:0005886">
    <property type="term" value="C:plasma membrane"/>
    <property type="evidence" value="ECO:0007669"/>
    <property type="project" value="TreeGrafter"/>
</dbReference>
<organism evidence="2 3">
    <name type="scientific">Microbacterium stercoris</name>
    <dbReference type="NCBI Taxonomy" id="2820289"/>
    <lineage>
        <taxon>Bacteria</taxon>
        <taxon>Bacillati</taxon>
        <taxon>Actinomycetota</taxon>
        <taxon>Actinomycetes</taxon>
        <taxon>Micrococcales</taxon>
        <taxon>Microbacteriaceae</taxon>
        <taxon>Microbacterium</taxon>
    </lineage>
</organism>
<feature type="transmembrane region" description="Helical" evidence="1">
    <location>
        <begin position="68"/>
        <end position="85"/>
    </location>
</feature>
<feature type="transmembrane region" description="Helical" evidence="1">
    <location>
        <begin position="455"/>
        <end position="474"/>
    </location>
</feature>
<reference evidence="2" key="1">
    <citation type="submission" date="2021-03" db="EMBL/GenBank/DDBJ databases">
        <title>Microbacterium sp. nov., a novel actinobacterium isolated from cow dung.</title>
        <authorList>
            <person name="Zhang L."/>
        </authorList>
    </citation>
    <scope>NUCLEOTIDE SEQUENCE</scope>
    <source>
        <strain evidence="2">NEAU-LLB</strain>
    </source>
</reference>
<keyword evidence="1" id="KW-1133">Transmembrane helix</keyword>
<name>A0A939QH84_9MICO</name>
<dbReference type="InterPro" id="IPR036259">
    <property type="entry name" value="MFS_trans_sf"/>
</dbReference>
<evidence type="ECO:0000256" key="1">
    <source>
        <dbReference type="SAM" id="Phobius"/>
    </source>
</evidence>
<dbReference type="Proteomes" id="UP000680132">
    <property type="component" value="Unassembled WGS sequence"/>
</dbReference>
<protein>
    <submittedName>
        <fullName evidence="2">MFS transporter</fullName>
    </submittedName>
</protein>
<proteinExistence type="predicted"/>